<dbReference type="Proteomes" id="UP000624041">
    <property type="component" value="Unassembled WGS sequence"/>
</dbReference>
<reference evidence="2" key="1">
    <citation type="journal article" date="2014" name="Int. J. Syst. Evol. Microbiol.">
        <title>Complete genome sequence of Corynebacterium casei LMG S-19264T (=DSM 44701T), isolated from a smear-ripened cheese.</title>
        <authorList>
            <consortium name="US DOE Joint Genome Institute (JGI-PGF)"/>
            <person name="Walter F."/>
            <person name="Albersmeier A."/>
            <person name="Kalinowski J."/>
            <person name="Ruckert C."/>
        </authorList>
    </citation>
    <scope>NUCLEOTIDE SEQUENCE</scope>
    <source>
        <strain evidence="2">JCM 17251</strain>
    </source>
</reference>
<keyword evidence="1" id="KW-0175">Coiled coil</keyword>
<name>A0A917Y4K3_9BACI</name>
<comment type="caution">
    <text evidence="2">The sequence shown here is derived from an EMBL/GenBank/DDBJ whole genome shotgun (WGS) entry which is preliminary data.</text>
</comment>
<protein>
    <submittedName>
        <fullName evidence="2">Uncharacterized protein</fullName>
    </submittedName>
</protein>
<proteinExistence type="predicted"/>
<reference evidence="2" key="2">
    <citation type="submission" date="2020-09" db="EMBL/GenBank/DDBJ databases">
        <authorList>
            <person name="Sun Q."/>
            <person name="Ohkuma M."/>
        </authorList>
    </citation>
    <scope>NUCLEOTIDE SEQUENCE</scope>
    <source>
        <strain evidence="2">JCM 17251</strain>
    </source>
</reference>
<organism evidence="2 3">
    <name type="scientific">Oceanobacillus indicireducens</name>
    <dbReference type="NCBI Taxonomy" id="1004261"/>
    <lineage>
        <taxon>Bacteria</taxon>
        <taxon>Bacillati</taxon>
        <taxon>Bacillota</taxon>
        <taxon>Bacilli</taxon>
        <taxon>Bacillales</taxon>
        <taxon>Bacillaceae</taxon>
        <taxon>Oceanobacillus</taxon>
    </lineage>
</organism>
<evidence type="ECO:0000313" key="2">
    <source>
        <dbReference type="EMBL" id="GGN67354.1"/>
    </source>
</evidence>
<dbReference type="EMBL" id="BMOS01000058">
    <property type="protein sequence ID" value="GGN67354.1"/>
    <property type="molecule type" value="Genomic_DNA"/>
</dbReference>
<feature type="coiled-coil region" evidence="1">
    <location>
        <begin position="13"/>
        <end position="53"/>
    </location>
</feature>
<dbReference type="Gene3D" id="1.20.5.340">
    <property type="match status" value="1"/>
</dbReference>
<sequence>MTEKGIELILNELKSVNERITAMETIMESMEAKMATKEDIKSLERKIKSVSDQVIENAEGITDIRNKLKKLDLTVDVLSRRSIDQEAELKRIK</sequence>
<evidence type="ECO:0000313" key="3">
    <source>
        <dbReference type="Proteomes" id="UP000624041"/>
    </source>
</evidence>
<accession>A0A917Y4K3</accession>
<dbReference type="AlphaFoldDB" id="A0A917Y4K3"/>
<keyword evidence="3" id="KW-1185">Reference proteome</keyword>
<gene>
    <name evidence="2" type="ORF">GCM10007971_38160</name>
</gene>
<evidence type="ECO:0000256" key="1">
    <source>
        <dbReference type="SAM" id="Coils"/>
    </source>
</evidence>
<dbReference type="RefSeq" id="WP_188859767.1">
    <property type="nucleotide sequence ID" value="NZ_BMOS01000058.1"/>
</dbReference>